<comment type="caution">
    <text evidence="2">The sequence shown here is derived from an EMBL/GenBank/DDBJ whole genome shotgun (WGS) entry which is preliminary data.</text>
</comment>
<organism evidence="2 3">
    <name type="scientific">Romeriopsis navalis LEGE 11480</name>
    <dbReference type="NCBI Taxonomy" id="2777977"/>
    <lineage>
        <taxon>Bacteria</taxon>
        <taxon>Bacillati</taxon>
        <taxon>Cyanobacteriota</taxon>
        <taxon>Cyanophyceae</taxon>
        <taxon>Leptolyngbyales</taxon>
        <taxon>Leptolyngbyaceae</taxon>
        <taxon>Romeriopsis</taxon>
        <taxon>Romeriopsis navalis</taxon>
    </lineage>
</organism>
<sequence>MINRHSTVASILGSSTRPRYANFQSESQRSELQLRQSLAVIQKTLDKYKIPSQMRARLADKLDSIHRQLDDRRLALAIIGESAGEKNNVLNQLLNVALLPTSKTNDSQAITTIRYGQQLHIKVALKGGDLIVWQHGNQRLAHTLGLLEPEPQTEAEKLAENRRLLNAIKTSDEIASYLQQVEITHESDFLARQVTVVEVPGLTFDRAEHEQVLFQMFEQQAGVALVVIPAKQGLSKRLIAHLHQSFYAYREHCVFVVTGIEQLPSEEQDALLAALEAQLKILLEISSPIIYACPNAQAAAYNSNELEGNPQLNRLQQGLLQQMGKSRLIRVEQQLAQISKRVVRILTTLLDFEVTDYEQRKTVLQHELIKDIKHFTTAQLQICGAYLQDGAAVAQESMFEAIEKLRQGALEELQQTIFIKRNLGELKGLEQDYSELTNLYGRRIQRLLLEASKDLVNAAVLGEMRVQRNFTAHYQRLQMLEPTIKIPTLASNTSLSLHNCDLQMVTQKYDSVDNNVNTKKVSFSNLVWSHRLFGKRAARRALQNVQQQYWQTLKAEMGQFFDQVEMHFMQLLNAYQRALMEQIEHDLEGYQAAYEQMCHELTKQQVTTQKRLQILGQQLYQDIQRIQTADPRQSESLDSAA</sequence>
<dbReference type="Proteomes" id="UP000625316">
    <property type="component" value="Unassembled WGS sequence"/>
</dbReference>
<evidence type="ECO:0000313" key="2">
    <source>
        <dbReference type="EMBL" id="MBE9031215.1"/>
    </source>
</evidence>
<accession>A0A928VMU4</accession>
<proteinExistence type="predicted"/>
<gene>
    <name evidence="2" type="ORF">IQ266_15885</name>
</gene>
<keyword evidence="3" id="KW-1185">Reference proteome</keyword>
<dbReference type="EMBL" id="JADEXQ010000056">
    <property type="protein sequence ID" value="MBE9031215.1"/>
    <property type="molecule type" value="Genomic_DNA"/>
</dbReference>
<dbReference type="InterPro" id="IPR027417">
    <property type="entry name" value="P-loop_NTPase"/>
</dbReference>
<protein>
    <submittedName>
        <fullName evidence="2">Dynamin family protein</fullName>
    </submittedName>
</protein>
<evidence type="ECO:0000259" key="1">
    <source>
        <dbReference type="Pfam" id="PF00350"/>
    </source>
</evidence>
<name>A0A928VMU4_9CYAN</name>
<dbReference type="Pfam" id="PF00350">
    <property type="entry name" value="Dynamin_N"/>
    <property type="match status" value="1"/>
</dbReference>
<dbReference type="InterPro" id="IPR045063">
    <property type="entry name" value="Dynamin_N"/>
</dbReference>
<evidence type="ECO:0000313" key="3">
    <source>
        <dbReference type="Proteomes" id="UP000625316"/>
    </source>
</evidence>
<dbReference type="RefSeq" id="WP_264326045.1">
    <property type="nucleotide sequence ID" value="NZ_JADEXQ010000056.1"/>
</dbReference>
<feature type="domain" description="Dynamin N-terminal" evidence="1">
    <location>
        <begin position="78"/>
        <end position="258"/>
    </location>
</feature>
<dbReference type="AlphaFoldDB" id="A0A928VMU4"/>
<dbReference type="Gene3D" id="3.40.50.300">
    <property type="entry name" value="P-loop containing nucleotide triphosphate hydrolases"/>
    <property type="match status" value="1"/>
</dbReference>
<dbReference type="SUPFAM" id="SSF52540">
    <property type="entry name" value="P-loop containing nucleoside triphosphate hydrolases"/>
    <property type="match status" value="1"/>
</dbReference>
<reference evidence="2" key="1">
    <citation type="submission" date="2020-10" db="EMBL/GenBank/DDBJ databases">
        <authorList>
            <person name="Castelo-Branco R."/>
            <person name="Eusebio N."/>
            <person name="Adriana R."/>
            <person name="Vieira A."/>
            <person name="Brugerolle De Fraissinette N."/>
            <person name="Rezende De Castro R."/>
            <person name="Schneider M.P."/>
            <person name="Vasconcelos V."/>
            <person name="Leao P.N."/>
        </authorList>
    </citation>
    <scope>NUCLEOTIDE SEQUENCE</scope>
    <source>
        <strain evidence="2">LEGE 11480</strain>
    </source>
</reference>